<keyword evidence="1" id="KW-0175">Coiled coil</keyword>
<feature type="compositionally biased region" description="Polar residues" evidence="2">
    <location>
        <begin position="9"/>
        <end position="20"/>
    </location>
</feature>
<feature type="coiled-coil region" evidence="1">
    <location>
        <begin position="140"/>
        <end position="174"/>
    </location>
</feature>
<feature type="region of interest" description="Disordered" evidence="2">
    <location>
        <begin position="857"/>
        <end position="885"/>
    </location>
</feature>
<keyword evidence="4" id="KW-1185">Reference proteome</keyword>
<feature type="region of interest" description="Disordered" evidence="2">
    <location>
        <begin position="1"/>
        <end position="76"/>
    </location>
</feature>
<gene>
    <name evidence="3" type="ORF">LSCM1_05156</name>
</gene>
<feature type="coiled-coil region" evidence="1">
    <location>
        <begin position="526"/>
        <end position="574"/>
    </location>
</feature>
<feature type="region of interest" description="Disordered" evidence="2">
    <location>
        <begin position="415"/>
        <end position="474"/>
    </location>
</feature>
<feature type="region of interest" description="Disordered" evidence="2">
    <location>
        <begin position="726"/>
        <end position="799"/>
    </location>
</feature>
<proteinExistence type="predicted"/>
<dbReference type="AlphaFoldDB" id="A0A836GPY5"/>
<protein>
    <submittedName>
        <fullName evidence="3">Uncharacterized protein</fullName>
    </submittedName>
</protein>
<evidence type="ECO:0000256" key="1">
    <source>
        <dbReference type="SAM" id="Coils"/>
    </source>
</evidence>
<evidence type="ECO:0000256" key="2">
    <source>
        <dbReference type="SAM" id="MobiDB-lite"/>
    </source>
</evidence>
<reference evidence="4" key="1">
    <citation type="journal article" date="2021" name="Microbiol. Resour. Announc.">
        <title>LGAAP: Leishmaniinae Genome Assembly and Annotation Pipeline.</title>
        <authorList>
            <person name="Almutairi H."/>
            <person name="Urbaniak M.D."/>
            <person name="Bates M.D."/>
            <person name="Jariyapan N."/>
            <person name="Kwakye-Nuako G."/>
            <person name="Thomaz-Soccol V."/>
            <person name="Al-Salem W.S."/>
            <person name="Dillon R.J."/>
            <person name="Bates P.A."/>
            <person name="Gatherer D."/>
        </authorList>
    </citation>
    <scope>NUCLEOTIDE SEQUENCE [LARGE SCALE GENOMIC DNA]</scope>
</reference>
<dbReference type="OrthoDB" id="266125at2759"/>
<dbReference type="EMBL" id="JAFEUZ010000024">
    <property type="protein sequence ID" value="KAG5477854.1"/>
    <property type="molecule type" value="Genomic_DNA"/>
</dbReference>
<dbReference type="Proteomes" id="UP000673552">
    <property type="component" value="Unassembled WGS sequence"/>
</dbReference>
<feature type="compositionally biased region" description="Polar residues" evidence="2">
    <location>
        <begin position="446"/>
        <end position="465"/>
    </location>
</feature>
<organism evidence="3 4">
    <name type="scientific">Leishmania martiniquensis</name>
    <dbReference type="NCBI Taxonomy" id="1580590"/>
    <lineage>
        <taxon>Eukaryota</taxon>
        <taxon>Discoba</taxon>
        <taxon>Euglenozoa</taxon>
        <taxon>Kinetoplastea</taxon>
        <taxon>Metakinetoplastina</taxon>
        <taxon>Trypanosomatida</taxon>
        <taxon>Trypanosomatidae</taxon>
        <taxon>Leishmaniinae</taxon>
        <taxon>Leishmania</taxon>
    </lineage>
</organism>
<sequence>MSDGGRSPSHASTEELNTTVVIRAPPASLPLLDDGAVGQRPPSAQGKATKCSLPSPSSLAPPAPGEEDLSQQRSRHRSITRVLANSARKSGQLNAAAAFTNETVAESVSSVTNAAEVQMVADLSELYHAPHSLLQARQHARTSDETCAELRRRCQDLETEKLTLRLELQEMLERLHVRQAQTEELRRDATGAKLAVLSLTAERDQLSSNVQEAWDRVAELSDALRRQEIEMRSLQTDITAARHSEERALQQHSHVEQQLRVVQEQLRVRHADELARGTAQQRLSAALQSALERVAGLLGNVIYDYQQSLAYDSLSREEGTASGVLACIAEHAEAGLTKAASTKSDAGGIPHVVLFSADSHSASAPAANALMETPLRQGGSAAENARAHAEDALHCAEAAVFGKVWGTEGLSPPLVSASRDEASEAQTSAGADLAAATRPERHHPSRPSSHQALMQNHRPSISQDATGGAEAAPQISAATTLTDEASLRTALTPLLLALKHVATVLSSVRHQRRRWAADAAHFKQCYEEAQRQLEAARHMSASQESMVEVSRGRIGALQRRVEEADAALLECRREEAHRRGRLAQTLKCSEDWGLIQHSVELLQVRLRELSKDLRQLQEQRLAASAVDAERMKQTACDAAAEVRYQELHQQYCALKDLKSTWPAASRGLPPLQSSEALERMRAPLAPSTVQSFSSSPTPPPLSLPLEHKAVSVLLGSPTVVANAAAPVAEQSRSSSVWRHPSRMTPAMASTSRGLSEEGTENPDVPPTHKEGDVRGGVSGTPLRESASASPAEANSKPSTLVQWRAGQTPSPSASVPASPSLFITATEVEGPVHAYTRVAEPPLSVDAPAINGISCLPKGPSSTAARPHTSVRAPDAERMLPASPYRDPCRSLSSASASYAAPSPPCTTTPCANSGVIISPYARRPYRGKDMSRGAIDGAADYSSIFATEVLHVIEALDRRVSGALNRTQHA</sequence>
<evidence type="ECO:0000313" key="4">
    <source>
        <dbReference type="Proteomes" id="UP000673552"/>
    </source>
</evidence>
<accession>A0A836GPY5</accession>
<name>A0A836GPY5_9TRYP</name>
<feature type="coiled-coil region" evidence="1">
    <location>
        <begin position="599"/>
        <end position="626"/>
    </location>
</feature>
<dbReference type="RefSeq" id="XP_067178492.1">
    <property type="nucleotide sequence ID" value="XM_067322629.1"/>
</dbReference>
<feature type="compositionally biased region" description="Low complexity" evidence="2">
    <location>
        <begin position="784"/>
        <end position="798"/>
    </location>
</feature>
<reference evidence="4" key="2">
    <citation type="journal article" date="2021" name="Sci. Data">
        <title>Chromosome-scale genome sequencing, assembly and annotation of six genomes from subfamily Leishmaniinae.</title>
        <authorList>
            <person name="Almutairi H."/>
            <person name="Urbaniak M.D."/>
            <person name="Bates M.D."/>
            <person name="Jariyapan N."/>
            <person name="Kwakye-Nuako G."/>
            <person name="Thomaz Soccol V."/>
            <person name="Al-Salem W.S."/>
            <person name="Dillon R.J."/>
            <person name="Bates P.A."/>
            <person name="Gatherer D."/>
        </authorList>
    </citation>
    <scope>NUCLEOTIDE SEQUENCE [LARGE SCALE GENOMIC DNA]</scope>
</reference>
<dbReference type="KEGG" id="lmat:92515141"/>
<dbReference type="GeneID" id="92515141"/>
<evidence type="ECO:0000313" key="3">
    <source>
        <dbReference type="EMBL" id="KAG5477854.1"/>
    </source>
</evidence>
<comment type="caution">
    <text evidence="3">The sequence shown here is derived from an EMBL/GenBank/DDBJ whole genome shotgun (WGS) entry which is preliminary data.</text>
</comment>